<comment type="caution">
    <text evidence="1">The sequence shown here is derived from an EMBL/GenBank/DDBJ whole genome shotgun (WGS) entry which is preliminary data.</text>
</comment>
<dbReference type="PANTHER" id="PTHR38031">
    <property type="entry name" value="SULFUR CARRIER PROTEIN SLR0821-RELATED"/>
    <property type="match status" value="1"/>
</dbReference>
<evidence type="ECO:0000313" key="2">
    <source>
        <dbReference type="Proteomes" id="UP000324595"/>
    </source>
</evidence>
<sequence length="91" mass="10108">MAKLIIPTPLRKYTNQNRTFNTQADNLSNALHAFVEEYPDVEENLLDEEGNVRSYIKLYIGDDEVDPQNNGGITLDEDTEVSIVPAIAGGI</sequence>
<protein>
    <submittedName>
        <fullName evidence="1">Molybdopterin synthase subunit MoaD</fullName>
    </submittedName>
</protein>
<gene>
    <name evidence="1" type="ORF">LX73_1478</name>
</gene>
<accession>A0A5D3YM42</accession>
<dbReference type="InterPro" id="IPR016155">
    <property type="entry name" value="Mopterin_synth/thiamin_S_b"/>
</dbReference>
<dbReference type="InterPro" id="IPR052045">
    <property type="entry name" value="Sulfur_Carrier/Prot_Modifier"/>
</dbReference>
<organism evidence="1 2">
    <name type="scientific">Fodinibius salinus</name>
    <dbReference type="NCBI Taxonomy" id="860790"/>
    <lineage>
        <taxon>Bacteria</taxon>
        <taxon>Pseudomonadati</taxon>
        <taxon>Balneolota</taxon>
        <taxon>Balneolia</taxon>
        <taxon>Balneolales</taxon>
        <taxon>Balneolaceae</taxon>
        <taxon>Fodinibius</taxon>
    </lineage>
</organism>
<dbReference type="Gene3D" id="3.10.20.30">
    <property type="match status" value="1"/>
</dbReference>
<dbReference type="SUPFAM" id="SSF54285">
    <property type="entry name" value="MoaD/ThiS"/>
    <property type="match status" value="1"/>
</dbReference>
<dbReference type="AlphaFoldDB" id="A0A5D3YM42"/>
<dbReference type="RefSeq" id="WP_148898817.1">
    <property type="nucleotide sequence ID" value="NZ_VNHY01000002.1"/>
</dbReference>
<name>A0A5D3YM42_9BACT</name>
<dbReference type="InterPro" id="IPR012675">
    <property type="entry name" value="Beta-grasp_dom_sf"/>
</dbReference>
<dbReference type="EMBL" id="VNHY01000002">
    <property type="protein sequence ID" value="TYP93767.1"/>
    <property type="molecule type" value="Genomic_DNA"/>
</dbReference>
<dbReference type="PANTHER" id="PTHR38031:SF1">
    <property type="entry name" value="SULFUR CARRIER PROTEIN CYSO"/>
    <property type="match status" value="1"/>
</dbReference>
<evidence type="ECO:0000313" key="1">
    <source>
        <dbReference type="EMBL" id="TYP93767.1"/>
    </source>
</evidence>
<proteinExistence type="predicted"/>
<reference evidence="1 2" key="1">
    <citation type="submission" date="2019-07" db="EMBL/GenBank/DDBJ databases">
        <title>Genomic Encyclopedia of Archaeal and Bacterial Type Strains, Phase II (KMG-II): from individual species to whole genera.</title>
        <authorList>
            <person name="Goeker M."/>
        </authorList>
    </citation>
    <scope>NUCLEOTIDE SEQUENCE [LARGE SCALE GENOMIC DNA]</scope>
    <source>
        <strain evidence="1 2">DSM 21935</strain>
    </source>
</reference>
<dbReference type="Proteomes" id="UP000324595">
    <property type="component" value="Unassembled WGS sequence"/>
</dbReference>
<keyword evidence="2" id="KW-1185">Reference proteome</keyword>
<dbReference type="OrthoDB" id="9156098at2"/>